<protein>
    <submittedName>
        <fullName evidence="2">Membrane protein</fullName>
    </submittedName>
</protein>
<proteinExistence type="predicted"/>
<accession>A0ABT9V7V9</accession>
<dbReference type="Proteomes" id="UP001231362">
    <property type="component" value="Unassembled WGS sequence"/>
</dbReference>
<dbReference type="Pfam" id="PF04020">
    <property type="entry name" value="Phage_holin_4_2"/>
    <property type="match status" value="1"/>
</dbReference>
<evidence type="ECO:0000256" key="1">
    <source>
        <dbReference type="SAM" id="Phobius"/>
    </source>
</evidence>
<keyword evidence="1" id="KW-1133">Transmembrane helix</keyword>
<reference evidence="2 3" key="1">
    <citation type="submission" date="2023-07" db="EMBL/GenBank/DDBJ databases">
        <title>Genomic Encyclopedia of Type Strains, Phase IV (KMG-IV): sequencing the most valuable type-strain genomes for metagenomic binning, comparative biology and taxonomic classification.</title>
        <authorList>
            <person name="Goeker M."/>
        </authorList>
    </citation>
    <scope>NUCLEOTIDE SEQUENCE [LARGE SCALE GENOMIC DNA]</scope>
    <source>
        <strain evidence="2 3">DSM 23948</strain>
    </source>
</reference>
<dbReference type="InterPro" id="IPR007165">
    <property type="entry name" value="Phage_holin_4_2"/>
</dbReference>
<feature type="transmembrane region" description="Helical" evidence="1">
    <location>
        <begin position="90"/>
        <end position="113"/>
    </location>
</feature>
<organism evidence="2 3">
    <name type="scientific">Anoxybacillus andreesenii</name>
    <dbReference type="NCBI Taxonomy" id="1325932"/>
    <lineage>
        <taxon>Bacteria</taxon>
        <taxon>Bacillati</taxon>
        <taxon>Bacillota</taxon>
        <taxon>Bacilli</taxon>
        <taxon>Bacillales</taxon>
        <taxon>Anoxybacillaceae</taxon>
        <taxon>Anoxybacillus</taxon>
    </lineage>
</organism>
<gene>
    <name evidence="2" type="ORF">J2S07_003371</name>
</gene>
<dbReference type="RefSeq" id="WP_307151524.1">
    <property type="nucleotide sequence ID" value="NZ_JAUSTU010000019.1"/>
</dbReference>
<keyword evidence="1" id="KW-0812">Transmembrane</keyword>
<evidence type="ECO:0000313" key="2">
    <source>
        <dbReference type="EMBL" id="MDQ0157045.1"/>
    </source>
</evidence>
<keyword evidence="3" id="KW-1185">Reference proteome</keyword>
<sequence>MRWIIGILINAVLFIALAGYFEDSFYIEGIGAAIGASFVLAILNVLVKPILIILTLPITVFTLGLFLFVINGVTLLLTDAIIGESFEISGLGMAILISAIMSVVNLVIQNVVFDTKKEK</sequence>
<evidence type="ECO:0000313" key="3">
    <source>
        <dbReference type="Proteomes" id="UP001231362"/>
    </source>
</evidence>
<feature type="transmembrane region" description="Helical" evidence="1">
    <location>
        <begin position="54"/>
        <end position="78"/>
    </location>
</feature>
<keyword evidence="1" id="KW-0472">Membrane</keyword>
<name>A0ABT9V7V9_9BACL</name>
<dbReference type="PANTHER" id="PTHR37309:SF1">
    <property type="entry name" value="SLR0284 PROTEIN"/>
    <property type="match status" value="1"/>
</dbReference>
<feature type="transmembrane region" description="Helical" evidence="1">
    <location>
        <begin position="5"/>
        <end position="21"/>
    </location>
</feature>
<dbReference type="PANTHER" id="PTHR37309">
    <property type="entry name" value="SLR0284 PROTEIN"/>
    <property type="match status" value="1"/>
</dbReference>
<dbReference type="EMBL" id="JAUSTU010000019">
    <property type="protein sequence ID" value="MDQ0157045.1"/>
    <property type="molecule type" value="Genomic_DNA"/>
</dbReference>
<comment type="caution">
    <text evidence="2">The sequence shown here is derived from an EMBL/GenBank/DDBJ whole genome shotgun (WGS) entry which is preliminary data.</text>
</comment>
<feature type="transmembrane region" description="Helical" evidence="1">
    <location>
        <begin position="27"/>
        <end position="47"/>
    </location>
</feature>